<dbReference type="Proteomes" id="UP001396334">
    <property type="component" value="Unassembled WGS sequence"/>
</dbReference>
<sequence length="97" mass="11138">MKTKQRSSKLEKPRRRCLFTNCFYIEPEGKAGGLALWWSDEVNVSILSASKTVIDSKIYVNGLGEWFCLFVYRCPSKEGRDVTWNLLASLRDNDNDA</sequence>
<keyword evidence="2" id="KW-1185">Reference proteome</keyword>
<comment type="caution">
    <text evidence="1">The sequence shown here is derived from an EMBL/GenBank/DDBJ whole genome shotgun (WGS) entry which is preliminary data.</text>
</comment>
<gene>
    <name evidence="1" type="ORF">V6N11_064700</name>
</gene>
<organism evidence="1 2">
    <name type="scientific">Hibiscus sabdariffa</name>
    <name type="common">roselle</name>
    <dbReference type="NCBI Taxonomy" id="183260"/>
    <lineage>
        <taxon>Eukaryota</taxon>
        <taxon>Viridiplantae</taxon>
        <taxon>Streptophyta</taxon>
        <taxon>Embryophyta</taxon>
        <taxon>Tracheophyta</taxon>
        <taxon>Spermatophyta</taxon>
        <taxon>Magnoliopsida</taxon>
        <taxon>eudicotyledons</taxon>
        <taxon>Gunneridae</taxon>
        <taxon>Pentapetalae</taxon>
        <taxon>rosids</taxon>
        <taxon>malvids</taxon>
        <taxon>Malvales</taxon>
        <taxon>Malvaceae</taxon>
        <taxon>Malvoideae</taxon>
        <taxon>Hibiscus</taxon>
    </lineage>
</organism>
<proteinExistence type="predicted"/>
<accession>A0ABR2NBN9</accession>
<dbReference type="EMBL" id="JBBPBN010000185">
    <property type="protein sequence ID" value="KAK8973457.1"/>
    <property type="molecule type" value="Genomic_DNA"/>
</dbReference>
<reference evidence="1 2" key="1">
    <citation type="journal article" date="2024" name="G3 (Bethesda)">
        <title>Genome assembly of Hibiscus sabdariffa L. provides insights into metabolisms of medicinal natural products.</title>
        <authorList>
            <person name="Kim T."/>
        </authorList>
    </citation>
    <scope>NUCLEOTIDE SEQUENCE [LARGE SCALE GENOMIC DNA]</scope>
    <source>
        <strain evidence="1">TK-2024</strain>
        <tissue evidence="1">Old leaves</tissue>
    </source>
</reference>
<protein>
    <submittedName>
        <fullName evidence="1">Uncharacterized protein</fullName>
    </submittedName>
</protein>
<evidence type="ECO:0000313" key="2">
    <source>
        <dbReference type="Proteomes" id="UP001396334"/>
    </source>
</evidence>
<evidence type="ECO:0000313" key="1">
    <source>
        <dbReference type="EMBL" id="KAK8973457.1"/>
    </source>
</evidence>
<name>A0ABR2NBN9_9ROSI</name>